<keyword evidence="3" id="KW-1185">Reference proteome</keyword>
<dbReference type="EMBL" id="CP001814">
    <property type="protein sequence ID" value="ACZ87780.1"/>
    <property type="molecule type" value="Genomic_DNA"/>
</dbReference>
<keyword evidence="1" id="KW-1133">Transmembrane helix</keyword>
<dbReference type="Proteomes" id="UP000002029">
    <property type="component" value="Chromosome"/>
</dbReference>
<name>D2B8H0_STRRD</name>
<keyword evidence="1" id="KW-0812">Transmembrane</keyword>
<organism evidence="2 3">
    <name type="scientific">Streptosporangium roseum (strain ATCC 12428 / DSM 43021 / JCM 3005 / KCTC 9067 / NCIMB 10171 / NRRL 2505 / NI 9100)</name>
    <dbReference type="NCBI Taxonomy" id="479432"/>
    <lineage>
        <taxon>Bacteria</taxon>
        <taxon>Bacillati</taxon>
        <taxon>Actinomycetota</taxon>
        <taxon>Actinomycetes</taxon>
        <taxon>Streptosporangiales</taxon>
        <taxon>Streptosporangiaceae</taxon>
        <taxon>Streptosporangium</taxon>
    </lineage>
</organism>
<proteinExistence type="predicted"/>
<reference evidence="2 3" key="1">
    <citation type="journal article" date="2010" name="Stand. Genomic Sci.">
        <title>Complete genome sequence of Streptosporangium roseum type strain (NI 9100).</title>
        <authorList>
            <person name="Nolan M."/>
            <person name="Sikorski J."/>
            <person name="Jando M."/>
            <person name="Lucas S."/>
            <person name="Lapidus A."/>
            <person name="Glavina Del Rio T."/>
            <person name="Chen F."/>
            <person name="Tice H."/>
            <person name="Pitluck S."/>
            <person name="Cheng J.F."/>
            <person name="Chertkov O."/>
            <person name="Sims D."/>
            <person name="Meincke L."/>
            <person name="Brettin T."/>
            <person name="Han C."/>
            <person name="Detter J.C."/>
            <person name="Bruce D."/>
            <person name="Goodwin L."/>
            <person name="Land M."/>
            <person name="Hauser L."/>
            <person name="Chang Y.J."/>
            <person name="Jeffries C.D."/>
            <person name="Ivanova N."/>
            <person name="Mavromatis K."/>
            <person name="Mikhailova N."/>
            <person name="Chen A."/>
            <person name="Palaniappan K."/>
            <person name="Chain P."/>
            <person name="Rohde M."/>
            <person name="Goker M."/>
            <person name="Bristow J."/>
            <person name="Eisen J.A."/>
            <person name="Markowitz V."/>
            <person name="Hugenholtz P."/>
            <person name="Kyrpides N.C."/>
            <person name="Klenk H.P."/>
        </authorList>
    </citation>
    <scope>NUCLEOTIDE SEQUENCE [LARGE SCALE GENOMIC DNA]</scope>
    <source>
        <strain evidence="3">ATCC 12428 / DSM 43021 / JCM 3005 / NI 9100</strain>
    </source>
</reference>
<dbReference type="AlphaFoldDB" id="D2B8H0"/>
<evidence type="ECO:0000313" key="3">
    <source>
        <dbReference type="Proteomes" id="UP000002029"/>
    </source>
</evidence>
<gene>
    <name evidence="2" type="ordered locus">Sros_4980</name>
</gene>
<dbReference type="KEGG" id="sro:Sros_4980"/>
<keyword evidence="1" id="KW-0472">Membrane</keyword>
<protein>
    <submittedName>
        <fullName evidence="2">Uncharacterized protein</fullName>
    </submittedName>
</protein>
<feature type="transmembrane region" description="Helical" evidence="1">
    <location>
        <begin position="6"/>
        <end position="26"/>
    </location>
</feature>
<sequence>MLEIVSALLPPLVVGGAFVAGIVWLLRSESRAKASEGAERIERDASRK</sequence>
<dbReference type="RefSeq" id="WP_012891518.1">
    <property type="nucleotide sequence ID" value="NC_013595.1"/>
</dbReference>
<dbReference type="HOGENOM" id="CLU_3158452_0_0_11"/>
<evidence type="ECO:0000313" key="2">
    <source>
        <dbReference type="EMBL" id="ACZ87780.1"/>
    </source>
</evidence>
<dbReference type="STRING" id="479432.Sros_4980"/>
<accession>D2B8H0</accession>
<evidence type="ECO:0000256" key="1">
    <source>
        <dbReference type="SAM" id="Phobius"/>
    </source>
</evidence>